<sequence length="247" mass="28233">MCYSVSQTKSVQTLEHHYDVENILGSVKPEKDLRYYHANGFSHPLMWILPQEQRNSIIPSLWGIMPSNKLGAGHVEYYKNAVRFGGGLNAQSEKLFHHFIYKFSAMGRRCIVPVTGFFEPHTAPKKFKVPFYFDRQDQNPISLAGIYNVTKDGYNTFTILTKPATPLFAKIHNTKLRRPVILNDSDIDVWLDGSLSVSTIKEVIKDDMPDELLRAYPVSKDVYNPKAHSDHKDIVLPVEYAEVAIDY</sequence>
<keyword evidence="5" id="KW-0190">Covalent protein-DNA linkage</keyword>
<dbReference type="InterPro" id="IPR036590">
    <property type="entry name" value="SRAP-like"/>
</dbReference>
<dbReference type="GO" id="GO:0016829">
    <property type="term" value="F:lyase activity"/>
    <property type="evidence" value="ECO:0007669"/>
    <property type="project" value="UniProtKB-KW"/>
</dbReference>
<proteinExistence type="inferred from homology"/>
<evidence type="ECO:0000313" key="10">
    <source>
        <dbReference type="Proteomes" id="UP000007364"/>
    </source>
</evidence>
<evidence type="ECO:0000256" key="8">
    <source>
        <dbReference type="RuleBase" id="RU364100"/>
    </source>
</evidence>
<evidence type="ECO:0000256" key="7">
    <source>
        <dbReference type="ARBA" id="ARBA00023239"/>
    </source>
</evidence>
<accession>K2Q0V3</accession>
<dbReference type="GO" id="GO:0106300">
    <property type="term" value="P:protein-DNA covalent cross-linking repair"/>
    <property type="evidence" value="ECO:0007669"/>
    <property type="project" value="InterPro"/>
</dbReference>
<protein>
    <recommendedName>
        <fullName evidence="8">Abasic site processing protein</fullName>
        <ecNumber evidence="8">3.4.-.-</ecNumber>
    </recommendedName>
</protein>
<dbReference type="Pfam" id="PF02586">
    <property type="entry name" value="SRAP"/>
    <property type="match status" value="1"/>
</dbReference>
<dbReference type="OrthoDB" id="9782620at2"/>
<keyword evidence="4 8" id="KW-0378">Hydrolase</keyword>
<evidence type="ECO:0000256" key="2">
    <source>
        <dbReference type="ARBA" id="ARBA00022670"/>
    </source>
</evidence>
<dbReference type="InterPro" id="IPR003738">
    <property type="entry name" value="SRAP"/>
</dbReference>
<evidence type="ECO:0000256" key="6">
    <source>
        <dbReference type="ARBA" id="ARBA00023125"/>
    </source>
</evidence>
<dbReference type="Gene3D" id="3.90.1680.10">
    <property type="entry name" value="SOS response associated peptidase-like"/>
    <property type="match status" value="1"/>
</dbReference>
<dbReference type="EC" id="3.4.-.-" evidence="8"/>
<gene>
    <name evidence="9" type="ORF">I215_11768</name>
</gene>
<dbReference type="PANTHER" id="PTHR13604:SF0">
    <property type="entry name" value="ABASIC SITE PROCESSING PROTEIN HMCES"/>
    <property type="match status" value="1"/>
</dbReference>
<dbReference type="GO" id="GO:0006508">
    <property type="term" value="P:proteolysis"/>
    <property type="evidence" value="ECO:0007669"/>
    <property type="project" value="UniProtKB-KW"/>
</dbReference>
<keyword evidence="3" id="KW-0227">DNA damage</keyword>
<comment type="similarity">
    <text evidence="1 8">Belongs to the SOS response-associated peptidase family.</text>
</comment>
<dbReference type="SUPFAM" id="SSF143081">
    <property type="entry name" value="BB1717-like"/>
    <property type="match status" value="1"/>
</dbReference>
<dbReference type="AlphaFoldDB" id="K2Q0V3"/>
<reference evidence="9 10" key="1">
    <citation type="journal article" date="2012" name="J. Bacteriol.">
        <title>Genome Sequence of Galbibacter marinum Type Strain ck-I2-15.</title>
        <authorList>
            <person name="Lai Q."/>
            <person name="Li C."/>
            <person name="Shao Z."/>
        </authorList>
    </citation>
    <scope>NUCLEOTIDE SEQUENCE [LARGE SCALE GENOMIC DNA]</scope>
    <source>
        <strain evidence="10">ck-I2-15</strain>
    </source>
</reference>
<keyword evidence="7" id="KW-0456">Lyase</keyword>
<evidence type="ECO:0000313" key="9">
    <source>
        <dbReference type="EMBL" id="EKF54526.1"/>
    </source>
</evidence>
<evidence type="ECO:0000256" key="1">
    <source>
        <dbReference type="ARBA" id="ARBA00008136"/>
    </source>
</evidence>
<evidence type="ECO:0000256" key="5">
    <source>
        <dbReference type="ARBA" id="ARBA00023124"/>
    </source>
</evidence>
<dbReference type="eggNOG" id="COG2135">
    <property type="taxonomic scope" value="Bacteria"/>
</dbReference>
<evidence type="ECO:0000256" key="4">
    <source>
        <dbReference type="ARBA" id="ARBA00022801"/>
    </source>
</evidence>
<keyword evidence="10" id="KW-1185">Reference proteome</keyword>
<dbReference type="RefSeq" id="WP_008992192.1">
    <property type="nucleotide sequence ID" value="NZ_AMSG01000019.1"/>
</dbReference>
<dbReference type="GO" id="GO:0003697">
    <property type="term" value="F:single-stranded DNA binding"/>
    <property type="evidence" value="ECO:0007669"/>
    <property type="project" value="InterPro"/>
</dbReference>
<dbReference type="GO" id="GO:0008233">
    <property type="term" value="F:peptidase activity"/>
    <property type="evidence" value="ECO:0007669"/>
    <property type="project" value="UniProtKB-KW"/>
</dbReference>
<dbReference type="Proteomes" id="UP000007364">
    <property type="component" value="Unassembled WGS sequence"/>
</dbReference>
<dbReference type="PANTHER" id="PTHR13604">
    <property type="entry name" value="DC12-RELATED"/>
    <property type="match status" value="1"/>
</dbReference>
<keyword evidence="6" id="KW-0238">DNA-binding</keyword>
<name>K2Q0V3_9FLAO</name>
<evidence type="ECO:0000256" key="3">
    <source>
        <dbReference type="ARBA" id="ARBA00022763"/>
    </source>
</evidence>
<keyword evidence="2 8" id="KW-0645">Protease</keyword>
<comment type="caution">
    <text evidence="9">The sequence shown here is derived from an EMBL/GenBank/DDBJ whole genome shotgun (WGS) entry which is preliminary data.</text>
</comment>
<organism evidence="9 10">
    <name type="scientific">Galbibacter marinus</name>
    <dbReference type="NCBI Taxonomy" id="555500"/>
    <lineage>
        <taxon>Bacteria</taxon>
        <taxon>Pseudomonadati</taxon>
        <taxon>Bacteroidota</taxon>
        <taxon>Flavobacteriia</taxon>
        <taxon>Flavobacteriales</taxon>
        <taxon>Flavobacteriaceae</taxon>
        <taxon>Galbibacter</taxon>
    </lineage>
</organism>
<dbReference type="EMBL" id="AMSG01000019">
    <property type="protein sequence ID" value="EKF54526.1"/>
    <property type="molecule type" value="Genomic_DNA"/>
</dbReference>